<dbReference type="GO" id="GO:0000978">
    <property type="term" value="F:RNA polymerase II cis-regulatory region sequence-specific DNA binding"/>
    <property type="evidence" value="ECO:0007669"/>
    <property type="project" value="TreeGrafter"/>
</dbReference>
<comment type="subcellular location">
    <subcellularLocation>
        <location evidence="1">Nucleus</location>
    </subcellularLocation>
</comment>
<dbReference type="GO" id="GO:0000981">
    <property type="term" value="F:DNA-binding transcription factor activity, RNA polymerase II-specific"/>
    <property type="evidence" value="ECO:0007669"/>
    <property type="project" value="TreeGrafter"/>
</dbReference>
<keyword evidence="2" id="KW-0805">Transcription regulation</keyword>
<evidence type="ECO:0000256" key="1">
    <source>
        <dbReference type="ARBA" id="ARBA00004123"/>
    </source>
</evidence>
<comment type="caution">
    <text evidence="8">The sequence shown here is derived from an EMBL/GenBank/DDBJ whole genome shotgun (WGS) entry which is preliminary data.</text>
</comment>
<dbReference type="PANTHER" id="PTHR15741:SF27">
    <property type="entry name" value="TRANSCRIPTION FACTOR AP-4"/>
    <property type="match status" value="1"/>
</dbReference>
<evidence type="ECO:0000313" key="8">
    <source>
        <dbReference type="EMBL" id="KAF3766350.1"/>
    </source>
</evidence>
<keyword evidence="3" id="KW-0238">DNA-binding</keyword>
<dbReference type="Pfam" id="PF00010">
    <property type="entry name" value="HLH"/>
    <property type="match status" value="1"/>
</dbReference>
<feature type="region of interest" description="Disordered" evidence="6">
    <location>
        <begin position="1"/>
        <end position="22"/>
    </location>
</feature>
<feature type="non-terminal residue" evidence="8">
    <location>
        <position position="63"/>
    </location>
</feature>
<proteinExistence type="predicted"/>
<evidence type="ECO:0000259" key="7">
    <source>
        <dbReference type="PROSITE" id="PS50888"/>
    </source>
</evidence>
<dbReference type="InterPro" id="IPR036638">
    <property type="entry name" value="HLH_DNA-bd_sf"/>
</dbReference>
<dbReference type="GO" id="GO:0046983">
    <property type="term" value="F:protein dimerization activity"/>
    <property type="evidence" value="ECO:0007669"/>
    <property type="project" value="InterPro"/>
</dbReference>
<dbReference type="AlphaFoldDB" id="A0A9P4Y569"/>
<accession>A0A9P4Y569</accession>
<dbReference type="PANTHER" id="PTHR15741">
    <property type="entry name" value="BASIC HELIX-LOOP-HELIX ZIP TRANSCRIPTION FACTOR"/>
    <property type="match status" value="1"/>
</dbReference>
<dbReference type="Proteomes" id="UP000803844">
    <property type="component" value="Unassembled WGS sequence"/>
</dbReference>
<dbReference type="Gene3D" id="4.10.280.10">
    <property type="entry name" value="Helix-loop-helix DNA-binding domain"/>
    <property type="match status" value="1"/>
</dbReference>
<feature type="compositionally biased region" description="Basic and acidic residues" evidence="6">
    <location>
        <begin position="1"/>
        <end position="20"/>
    </location>
</feature>
<dbReference type="OrthoDB" id="5778525at2759"/>
<keyword evidence="9" id="KW-1185">Reference proteome</keyword>
<keyword evidence="4" id="KW-0804">Transcription</keyword>
<evidence type="ECO:0000313" key="9">
    <source>
        <dbReference type="Proteomes" id="UP000803844"/>
    </source>
</evidence>
<evidence type="ECO:0000256" key="3">
    <source>
        <dbReference type="ARBA" id="ARBA00023125"/>
    </source>
</evidence>
<dbReference type="InterPro" id="IPR052207">
    <property type="entry name" value="Max-like/E-box_TFs"/>
</dbReference>
<feature type="domain" description="BHLH" evidence="7">
    <location>
        <begin position="11"/>
        <end position="62"/>
    </location>
</feature>
<evidence type="ECO:0000256" key="4">
    <source>
        <dbReference type="ARBA" id="ARBA00023163"/>
    </source>
</evidence>
<evidence type="ECO:0000256" key="5">
    <source>
        <dbReference type="ARBA" id="ARBA00023242"/>
    </source>
</evidence>
<sequence length="63" mass="7094">ASKRENLTEDQKRENHINSEKKRRKVISTGFENLGLIVPPPNTGITSKSAVLESTVLFLQELM</sequence>
<dbReference type="RefSeq" id="XP_040777311.1">
    <property type="nucleotide sequence ID" value="XM_040915696.1"/>
</dbReference>
<dbReference type="PROSITE" id="PS50888">
    <property type="entry name" value="BHLH"/>
    <property type="match status" value="1"/>
</dbReference>
<name>A0A9P4Y569_CRYP1</name>
<dbReference type="SUPFAM" id="SSF47459">
    <property type="entry name" value="HLH, helix-loop-helix DNA-binding domain"/>
    <property type="match status" value="1"/>
</dbReference>
<dbReference type="GO" id="GO:0005634">
    <property type="term" value="C:nucleus"/>
    <property type="evidence" value="ECO:0007669"/>
    <property type="project" value="UniProtKB-SubCell"/>
</dbReference>
<dbReference type="GeneID" id="63832825"/>
<keyword evidence="5" id="KW-0539">Nucleus</keyword>
<dbReference type="EMBL" id="MU032347">
    <property type="protein sequence ID" value="KAF3766350.1"/>
    <property type="molecule type" value="Genomic_DNA"/>
</dbReference>
<evidence type="ECO:0000256" key="6">
    <source>
        <dbReference type="SAM" id="MobiDB-lite"/>
    </source>
</evidence>
<dbReference type="InterPro" id="IPR011598">
    <property type="entry name" value="bHLH_dom"/>
</dbReference>
<feature type="non-terminal residue" evidence="8">
    <location>
        <position position="1"/>
    </location>
</feature>
<reference evidence="8" key="1">
    <citation type="journal article" date="2020" name="Phytopathology">
        <title>Genome sequence of the chestnut blight fungus Cryphonectria parasitica EP155: A fundamental resource for an archetypical invasive plant pathogen.</title>
        <authorList>
            <person name="Crouch J.A."/>
            <person name="Dawe A."/>
            <person name="Aerts A."/>
            <person name="Barry K."/>
            <person name="Churchill A.C.L."/>
            <person name="Grimwood J."/>
            <person name="Hillman B."/>
            <person name="Milgroom M.G."/>
            <person name="Pangilinan J."/>
            <person name="Smith M."/>
            <person name="Salamov A."/>
            <person name="Schmutz J."/>
            <person name="Yadav J."/>
            <person name="Grigoriev I.V."/>
            <person name="Nuss D."/>
        </authorList>
    </citation>
    <scope>NUCLEOTIDE SEQUENCE</scope>
    <source>
        <strain evidence="8">EP155</strain>
    </source>
</reference>
<organism evidence="8 9">
    <name type="scientific">Cryphonectria parasitica (strain ATCC 38755 / EP155)</name>
    <dbReference type="NCBI Taxonomy" id="660469"/>
    <lineage>
        <taxon>Eukaryota</taxon>
        <taxon>Fungi</taxon>
        <taxon>Dikarya</taxon>
        <taxon>Ascomycota</taxon>
        <taxon>Pezizomycotina</taxon>
        <taxon>Sordariomycetes</taxon>
        <taxon>Sordariomycetidae</taxon>
        <taxon>Diaporthales</taxon>
        <taxon>Cryphonectriaceae</taxon>
        <taxon>Cryphonectria-Endothia species complex</taxon>
        <taxon>Cryphonectria</taxon>
    </lineage>
</organism>
<evidence type="ECO:0000256" key="2">
    <source>
        <dbReference type="ARBA" id="ARBA00023015"/>
    </source>
</evidence>
<protein>
    <recommendedName>
        <fullName evidence="7">BHLH domain-containing protein</fullName>
    </recommendedName>
</protein>
<gene>
    <name evidence="8" type="ORF">M406DRAFT_224803</name>
</gene>